<feature type="transmembrane region" description="Helical" evidence="1">
    <location>
        <begin position="135"/>
        <end position="155"/>
    </location>
</feature>
<dbReference type="EMBL" id="CP101508">
    <property type="protein sequence ID" value="UTV26362.1"/>
    <property type="molecule type" value="Genomic_DNA"/>
</dbReference>
<dbReference type="Pfam" id="PF04657">
    <property type="entry name" value="DMT_YdcZ"/>
    <property type="match status" value="1"/>
</dbReference>
<evidence type="ECO:0000313" key="2">
    <source>
        <dbReference type="EMBL" id="UTV26362.1"/>
    </source>
</evidence>
<keyword evidence="3" id="KW-1185">Reference proteome</keyword>
<organism evidence="2 3">
    <name type="scientific">Photobacterium atrarenae</name>
    <dbReference type="NCBI Taxonomy" id="865757"/>
    <lineage>
        <taxon>Bacteria</taxon>
        <taxon>Pseudomonadati</taxon>
        <taxon>Pseudomonadota</taxon>
        <taxon>Gammaproteobacteria</taxon>
        <taxon>Vibrionales</taxon>
        <taxon>Vibrionaceae</taxon>
        <taxon>Photobacterium</taxon>
    </lineage>
</organism>
<keyword evidence="1" id="KW-0812">Transmembrane</keyword>
<dbReference type="PANTHER" id="PTHR34821:SF2">
    <property type="entry name" value="INNER MEMBRANE PROTEIN YDCZ"/>
    <property type="match status" value="1"/>
</dbReference>
<evidence type="ECO:0000313" key="3">
    <source>
        <dbReference type="Proteomes" id="UP001057998"/>
    </source>
</evidence>
<protein>
    <submittedName>
        <fullName evidence="2">DMT family transporter</fullName>
    </submittedName>
</protein>
<feature type="transmembrane region" description="Helical" evidence="1">
    <location>
        <begin position="102"/>
        <end position="123"/>
    </location>
</feature>
<name>A0ABY5GB11_9GAMM</name>
<dbReference type="PANTHER" id="PTHR34821">
    <property type="entry name" value="INNER MEMBRANE PROTEIN YDCZ"/>
    <property type="match status" value="1"/>
</dbReference>
<dbReference type="Proteomes" id="UP001057998">
    <property type="component" value="Chromosome 1"/>
</dbReference>
<accession>A0ABY5GB11</accession>
<proteinExistence type="predicted"/>
<keyword evidence="1" id="KW-0472">Membrane</keyword>
<sequence length="177" mass="18603">MSNHISSNLFIFLTIAVIAGALVPFQAGSNAFLGKALGHPLWATVVSLVVSLAIVLSVIVTMKVQPMNLTGIGNIPWWAWFGGVAGVIYITAALVLTPKLGATTFIVCVITGQVMVSLLIDHFGLLGLPVKEVNLGRIIGITLIISGMIMVQYFTSGKTTIAVGSKEQPTTSVVVNK</sequence>
<dbReference type="RefSeq" id="WP_255387575.1">
    <property type="nucleotide sequence ID" value="NZ_CP101508.1"/>
</dbReference>
<gene>
    <name evidence="2" type="ORF">NNL38_08180</name>
</gene>
<feature type="transmembrane region" description="Helical" evidence="1">
    <location>
        <begin position="74"/>
        <end position="96"/>
    </location>
</feature>
<evidence type="ECO:0000256" key="1">
    <source>
        <dbReference type="SAM" id="Phobius"/>
    </source>
</evidence>
<keyword evidence="1" id="KW-1133">Transmembrane helix</keyword>
<reference evidence="2" key="1">
    <citation type="submission" date="2022-07" db="EMBL/GenBank/DDBJ databases">
        <title>Genome sequencing of Photobacterium atrarenae GJH2-4.</title>
        <authorList>
            <person name="Park S.-J."/>
        </authorList>
    </citation>
    <scope>NUCLEOTIDE SEQUENCE</scope>
    <source>
        <strain evidence="2">GJH2-4</strain>
    </source>
</reference>
<dbReference type="InterPro" id="IPR006750">
    <property type="entry name" value="YdcZ"/>
</dbReference>
<feature type="transmembrane region" description="Helical" evidence="1">
    <location>
        <begin position="41"/>
        <end position="62"/>
    </location>
</feature>